<dbReference type="PRINTS" id="PR00507">
    <property type="entry name" value="N12N6MTFRASE"/>
</dbReference>
<dbReference type="PANTHER" id="PTHR42998:SF1">
    <property type="entry name" value="TYPE I RESTRICTION ENZYME HINDI METHYLASE SUBUNIT"/>
    <property type="match status" value="1"/>
</dbReference>
<dbReference type="SUPFAM" id="SSF53335">
    <property type="entry name" value="S-adenosyl-L-methionine-dependent methyltransferases"/>
    <property type="match status" value="1"/>
</dbReference>
<feature type="domain" description="DNA methylase adenine-specific" evidence="3">
    <location>
        <begin position="383"/>
        <end position="658"/>
    </location>
</feature>
<feature type="domain" description="Type I restriction enzyme R protein N-terminal" evidence="4">
    <location>
        <begin position="92"/>
        <end position="207"/>
    </location>
</feature>
<keyword evidence="2" id="KW-0238">DNA-binding</keyword>
<reference evidence="5 6" key="1">
    <citation type="submission" date="2019-09" db="EMBL/GenBank/DDBJ databases">
        <title>Arthrobacter zafarii sp. nov., a moderately thermotolerant and halotolerant actinobacterium isolated from Cholistan desert soil of Pakistan.</title>
        <authorList>
            <person name="Amin A."/>
            <person name="Ahmed I."/>
            <person name="Khalid N."/>
            <person name="Schumann P."/>
            <person name="Busse H.J."/>
            <person name="Khan I.U."/>
            <person name="Li S."/>
            <person name="Li W.J."/>
        </authorList>
    </citation>
    <scope>NUCLEOTIDE SEQUENCE [LARGE SCALE GENOMIC DNA]</scope>
    <source>
        <strain evidence="5 6">NCCP-1664</strain>
    </source>
</reference>
<dbReference type="Pfam" id="PF02384">
    <property type="entry name" value="N6_Mtase"/>
    <property type="match status" value="1"/>
</dbReference>
<dbReference type="PANTHER" id="PTHR42998">
    <property type="entry name" value="TYPE I RESTRICTION ENZYME HINDVIIP M PROTEIN-RELATED"/>
    <property type="match status" value="1"/>
</dbReference>
<dbReference type="GO" id="GO:0008170">
    <property type="term" value="F:N-methyltransferase activity"/>
    <property type="evidence" value="ECO:0007669"/>
    <property type="project" value="InterPro"/>
</dbReference>
<dbReference type="OrthoDB" id="9784823at2"/>
<dbReference type="Proteomes" id="UP000325307">
    <property type="component" value="Unassembled WGS sequence"/>
</dbReference>
<dbReference type="InterPro" id="IPR044946">
    <property type="entry name" value="Restrct_endonuc_typeI_TRD_sf"/>
</dbReference>
<name>A0A5A7NTF2_9MICC</name>
<evidence type="ECO:0000256" key="2">
    <source>
        <dbReference type="ARBA" id="ARBA00023125"/>
    </source>
</evidence>
<evidence type="ECO:0000256" key="1">
    <source>
        <dbReference type="ARBA" id="ARBA00022747"/>
    </source>
</evidence>
<dbReference type="InterPro" id="IPR029063">
    <property type="entry name" value="SAM-dependent_MTases_sf"/>
</dbReference>
<dbReference type="GO" id="GO:0003677">
    <property type="term" value="F:DNA binding"/>
    <property type="evidence" value="ECO:0007669"/>
    <property type="project" value="UniProtKB-KW"/>
</dbReference>
<dbReference type="RefSeq" id="WP_149957618.1">
    <property type="nucleotide sequence ID" value="NZ_BKDJ01000015.1"/>
</dbReference>
<dbReference type="SUPFAM" id="SSF116734">
    <property type="entry name" value="DNA methylase specificity domain"/>
    <property type="match status" value="1"/>
</dbReference>
<evidence type="ECO:0000313" key="5">
    <source>
        <dbReference type="EMBL" id="GER24019.1"/>
    </source>
</evidence>
<comment type="caution">
    <text evidence="5">The sequence shown here is derived from an EMBL/GenBank/DDBJ whole genome shotgun (WGS) entry which is preliminary data.</text>
</comment>
<dbReference type="InterPro" id="IPR029464">
    <property type="entry name" value="HSDR_N"/>
</dbReference>
<dbReference type="AlphaFoldDB" id="A0A5A7NTF2"/>
<proteinExistence type="predicted"/>
<sequence length="881" mass="99115">MTAAPTTIKLKPAEANATGVKTRPNAFAPILSGPQHMLLGAQHAHFWNSETMKLRPYYRIEPAQWMFRDHPDVIEATRRALANPLADERTIEEYVRQWMLRELVETYNYPKEWLGERIIIEEAVKMGVGSKQADISIKNSGHKTYLYIETANASVKGREFDEKQGQLESYLAATHTATIGLVTNGLDTRVLEKKIDPNDFNLIPDIPGFGTTAKQRHVLIREIRPEDMKAGRKTGLDPITAKLEHILFECHSVIRDVDGLHDDEALDELSKLIFAKMYDERLTCQKPDGTPFRFQAYGASNTEEAASVVRDLYAEARDADMNSNAQKIIGYERSRGVFKGQIRLSSNALFRVIEKLQNYSFLDSKTDIKGRAFQKVLGAAIRAGMGQFFTPHEVVSLIIEMVDPNANDLILDPFCGSGHFLSQCIEHVETKHGHELDDYSRYDFRFNRLHGVEKSDRMVRIAMTDMLLHDDGHTNIRNTDAFLSFDNYPDLVALGGSENDSPQVFSKVLTNPPFGSIMQGEIGDILGRFSLGAKKKSLPLEYIAIERSLSFLKPGGTLAIVLPDGIITNSNAQFARSWIMSQAQIQAVISLPLETFGPYGTMTKTSVLILRKLNTDEVAKDDYTVFMADVSDIGYDATGRPTNGQDRQEIIRAWNTYKSGLQELGVAKERAYLTTAEKIQFRWDFKAGLIDTDDDYVEIGNYLTVARETRSLQKFKTETFPYVSVAELGNDDFLIRAEEIEKVAGPRLQGSKNIAKGGDVLFARLGPSMANRKSVLLDENVGQVYCSNEFHVLRPKEGIPSEYLLYLVKSETFITQARAKARGATPSRLRLHRDDLPKLRVPLHTDEERKQLGSRYLEGRKEAASLRKQANDLHSDVSPDF</sequence>
<dbReference type="InterPro" id="IPR052916">
    <property type="entry name" value="Type-I_RE_MTase_Subunit"/>
</dbReference>
<organism evidence="5 6">
    <name type="scientific">Zafaria cholistanensis</name>
    <dbReference type="NCBI Taxonomy" id="1682741"/>
    <lineage>
        <taxon>Bacteria</taxon>
        <taxon>Bacillati</taxon>
        <taxon>Actinomycetota</taxon>
        <taxon>Actinomycetes</taxon>
        <taxon>Micrococcales</taxon>
        <taxon>Micrococcaceae</taxon>
        <taxon>Zafaria</taxon>
    </lineage>
</organism>
<evidence type="ECO:0000313" key="6">
    <source>
        <dbReference type="Proteomes" id="UP000325307"/>
    </source>
</evidence>
<evidence type="ECO:0000259" key="4">
    <source>
        <dbReference type="Pfam" id="PF13588"/>
    </source>
</evidence>
<dbReference type="EMBL" id="BKDJ01000015">
    <property type="protein sequence ID" value="GER24019.1"/>
    <property type="molecule type" value="Genomic_DNA"/>
</dbReference>
<dbReference type="InterPro" id="IPR003356">
    <property type="entry name" value="DNA_methylase_A-5"/>
</dbReference>
<keyword evidence="6" id="KW-1185">Reference proteome</keyword>
<protein>
    <submittedName>
        <fullName evidence="5">Uncharacterized protein</fullName>
    </submittedName>
</protein>
<dbReference type="GO" id="GO:0009307">
    <property type="term" value="P:DNA restriction-modification system"/>
    <property type="evidence" value="ECO:0007669"/>
    <property type="project" value="UniProtKB-KW"/>
</dbReference>
<accession>A0A5A7NTF2</accession>
<dbReference type="Gene3D" id="3.90.220.20">
    <property type="entry name" value="DNA methylase specificity domains"/>
    <property type="match status" value="1"/>
</dbReference>
<dbReference type="Pfam" id="PF13588">
    <property type="entry name" value="HSDR_N_2"/>
    <property type="match status" value="1"/>
</dbReference>
<gene>
    <name evidence="5" type="ORF">NCCP1664_25140</name>
</gene>
<dbReference type="Gene3D" id="3.40.50.150">
    <property type="entry name" value="Vaccinia Virus protein VP39"/>
    <property type="match status" value="1"/>
</dbReference>
<keyword evidence="1" id="KW-0680">Restriction system</keyword>
<evidence type="ECO:0000259" key="3">
    <source>
        <dbReference type="Pfam" id="PF02384"/>
    </source>
</evidence>